<sequence>MPPIAEWDFVGRRQAGPVPKDVVAAISAALETFLSADQTPAAAEPIIPWGLAGRQEGVGGPAVFARAEGVARHPLEKTSLI</sequence>
<gene>
    <name evidence="1" type="ORF">FJZ00_02350</name>
</gene>
<dbReference type="AlphaFoldDB" id="A0A937X375"/>
<proteinExistence type="predicted"/>
<accession>A0A937X375</accession>
<evidence type="ECO:0000313" key="1">
    <source>
        <dbReference type="EMBL" id="MBM3273967.1"/>
    </source>
</evidence>
<dbReference type="Proteomes" id="UP000703893">
    <property type="component" value="Unassembled WGS sequence"/>
</dbReference>
<comment type="caution">
    <text evidence="1">The sequence shown here is derived from an EMBL/GenBank/DDBJ whole genome shotgun (WGS) entry which is preliminary data.</text>
</comment>
<organism evidence="1 2">
    <name type="scientific">Candidatus Tanganyikabacteria bacterium</name>
    <dbReference type="NCBI Taxonomy" id="2961651"/>
    <lineage>
        <taxon>Bacteria</taxon>
        <taxon>Bacillati</taxon>
        <taxon>Candidatus Sericytochromatia</taxon>
        <taxon>Candidatus Tanganyikabacteria</taxon>
    </lineage>
</organism>
<reference evidence="1 2" key="1">
    <citation type="submission" date="2019-03" db="EMBL/GenBank/DDBJ databases">
        <title>Lake Tanganyika Metagenome-Assembled Genomes (MAGs).</title>
        <authorList>
            <person name="Tran P."/>
        </authorList>
    </citation>
    <scope>NUCLEOTIDE SEQUENCE [LARGE SCALE GENOMIC DNA]</scope>
    <source>
        <strain evidence="1">K_DeepCast_65m_m2_236</strain>
    </source>
</reference>
<dbReference type="EMBL" id="VGJX01000087">
    <property type="protein sequence ID" value="MBM3273967.1"/>
    <property type="molecule type" value="Genomic_DNA"/>
</dbReference>
<evidence type="ECO:0000313" key="2">
    <source>
        <dbReference type="Proteomes" id="UP000703893"/>
    </source>
</evidence>
<protein>
    <submittedName>
        <fullName evidence="1">Uncharacterized protein</fullName>
    </submittedName>
</protein>
<name>A0A937X375_9BACT</name>